<evidence type="ECO:0000313" key="1">
    <source>
        <dbReference type="EMBL" id="PRC93969.1"/>
    </source>
</evidence>
<accession>A0A2S9H1W5</accession>
<dbReference type="EMBL" id="PUGF01000004">
    <property type="protein sequence ID" value="PRC93969.1"/>
    <property type="molecule type" value="Genomic_DNA"/>
</dbReference>
<protein>
    <submittedName>
        <fullName evidence="1">Uncharacterized protein</fullName>
    </submittedName>
</protein>
<dbReference type="RefSeq" id="WP_105530842.1">
    <property type="nucleotide sequence ID" value="NZ_PUGF01000004.1"/>
</dbReference>
<comment type="caution">
    <text evidence="1">The sequence shown here is derived from an EMBL/GenBank/DDBJ whole genome shotgun (WGS) entry which is preliminary data.</text>
</comment>
<proteinExistence type="predicted"/>
<keyword evidence="2" id="KW-1185">Reference proteome</keyword>
<evidence type="ECO:0000313" key="2">
    <source>
        <dbReference type="Proteomes" id="UP000237839"/>
    </source>
</evidence>
<dbReference type="OrthoDB" id="8587058at2"/>
<gene>
    <name evidence="1" type="ORF">S2091_1142</name>
</gene>
<name>A0A2S9H1W5_9BURK</name>
<dbReference type="AlphaFoldDB" id="A0A2S9H1W5"/>
<reference evidence="1 2" key="1">
    <citation type="submission" date="2018-02" db="EMBL/GenBank/DDBJ databases">
        <title>Solimicrobium silvestre gen. nov., sp. nov., isolated from alpine forest soil.</title>
        <authorList>
            <person name="Margesin R."/>
            <person name="Albuquerque L."/>
            <person name="Zhang D.-C."/>
            <person name="Froufe H.J.C."/>
            <person name="Severino R."/>
            <person name="Roxo I."/>
            <person name="Egas C."/>
            <person name="Da Costa M.S."/>
        </authorList>
    </citation>
    <scope>NUCLEOTIDE SEQUENCE [LARGE SCALE GENOMIC DNA]</scope>
    <source>
        <strain evidence="1 2">S20-91</strain>
    </source>
</reference>
<dbReference type="Proteomes" id="UP000237839">
    <property type="component" value="Unassembled WGS sequence"/>
</dbReference>
<sequence length="111" mass="13191">MVESIREIGEKRTSEQRFHISSLTQIHEKSTMPFTHITAAKNQLHWYLDVIFKENACLTWDRNAAENLSITKKNYNEPLTTRYFKKSSAFQKNIFTPHFMSNIMLRYLAYV</sequence>
<organism evidence="1 2">
    <name type="scientific">Solimicrobium silvestre</name>
    <dbReference type="NCBI Taxonomy" id="2099400"/>
    <lineage>
        <taxon>Bacteria</taxon>
        <taxon>Pseudomonadati</taxon>
        <taxon>Pseudomonadota</taxon>
        <taxon>Betaproteobacteria</taxon>
        <taxon>Burkholderiales</taxon>
        <taxon>Oxalobacteraceae</taxon>
        <taxon>Solimicrobium</taxon>
    </lineage>
</organism>